<evidence type="ECO:0000313" key="3">
    <source>
        <dbReference type="EMBL" id="PWK78046.1"/>
    </source>
</evidence>
<keyword evidence="3" id="KW-0675">Receptor</keyword>
<name>A0A316HBZ5_9SPHI</name>
<dbReference type="Pfam" id="PF14905">
    <property type="entry name" value="OMP_b-brl_3"/>
    <property type="match status" value="1"/>
</dbReference>
<protein>
    <submittedName>
        <fullName evidence="3">Outer membrane receptor protein involved in Fe transport</fullName>
    </submittedName>
</protein>
<feature type="domain" description="Outer membrane protein beta-barrel" evidence="2">
    <location>
        <begin position="419"/>
        <end position="850"/>
    </location>
</feature>
<evidence type="ECO:0000256" key="1">
    <source>
        <dbReference type="SAM" id="SignalP"/>
    </source>
</evidence>
<evidence type="ECO:0000313" key="4">
    <source>
        <dbReference type="Proteomes" id="UP000245678"/>
    </source>
</evidence>
<dbReference type="AlphaFoldDB" id="A0A316HBZ5"/>
<dbReference type="EMBL" id="QGHA01000003">
    <property type="protein sequence ID" value="PWK78046.1"/>
    <property type="molecule type" value="Genomic_DNA"/>
</dbReference>
<keyword evidence="4" id="KW-1185">Reference proteome</keyword>
<keyword evidence="1" id="KW-0732">Signal</keyword>
<sequence length="856" mass="97565">MLIYILLTILSSGNIYAQDSFFKGKIVNNETSLPISNCSLIIYKNNTVIYHTFSDSSGNFNIKASIFKQGTLIKIHSLTHEDLQIKNTELTKFINNNQFDLGLFRLTSKSILIKEVIIKSSNRYRDTAIIDLSKKNFDRSVMIDELFSNDYGFYKDDKGQLYYNGKRVSDLTVNGKDFFGKNNTDIYNLLPALALQSIQIIETNIDSVYNTTTLTPTIKVNLKLKEKYNKAGFGNISSGYGTLNRYLVSSNGYYYKNNEQVSLSLNTNNINIGDNSPIEPIISFSANSNNTVARSTLLTYNNFIGKKIELRFSIKDKTNTNSFTSQTERRDQVINILSGITNKSNSKTSGIPDSKLSLNYTFDTLNVINLNQSYTYNKLSEIDSLNYKVKSDTSNTISNLGKTQTKRNNSLLTTLAFVHKFSSKKGRSIDITASHASNTINSGETDDIFNLTNTIIEAYYVKNSKNTNENIWSVKANFAEPLSNSSYIDFFSTYKYDKISYANTIASDSLNTLPDLKFDIADQFIQLGARFQKTFKKISLESTVTELADLKRNKTYDQITYKNFFNLNLDLKIDYRPSEKKYLAVYYKKTTTYPEMSQLTDINNSFDLLYQTNGNPNLKPQTNNTIRVDYKFSSLHDYTLNAELNQYSSKYGLNVTAIPNKIQNAFVDNIGNATNASVGLIMPLNVGGKFFINYNTNIAYQEQPTIINNDLNRNNGIAFTQLLSTNKEIFKNVLSISPTLAIIYSKYYYQSSSSNIITLTYSDKFSLSIAKFTVDFFPLVNYNHNISSRTTFSMNGAIKRNLFKKYGMIWIQGYDLFNSFNYQNNFYSPSYVTSIHYSNTKRYFIIGFNYKFNNIN</sequence>
<feature type="signal peptide" evidence="1">
    <location>
        <begin position="1"/>
        <end position="17"/>
    </location>
</feature>
<organism evidence="3 4">
    <name type="scientific">Mucilaginibacter oryzae</name>
    <dbReference type="NCBI Taxonomy" id="468058"/>
    <lineage>
        <taxon>Bacteria</taxon>
        <taxon>Pseudomonadati</taxon>
        <taxon>Bacteroidota</taxon>
        <taxon>Sphingobacteriia</taxon>
        <taxon>Sphingobacteriales</taxon>
        <taxon>Sphingobacteriaceae</taxon>
        <taxon>Mucilaginibacter</taxon>
    </lineage>
</organism>
<gene>
    <name evidence="3" type="ORF">LX99_01886</name>
</gene>
<reference evidence="3 4" key="1">
    <citation type="submission" date="2018-05" db="EMBL/GenBank/DDBJ databases">
        <title>Genomic Encyclopedia of Archaeal and Bacterial Type Strains, Phase II (KMG-II): from individual species to whole genera.</title>
        <authorList>
            <person name="Goeker M."/>
        </authorList>
    </citation>
    <scope>NUCLEOTIDE SEQUENCE [LARGE SCALE GENOMIC DNA]</scope>
    <source>
        <strain evidence="3 4">DSM 19975</strain>
    </source>
</reference>
<feature type="chain" id="PRO_5016412079" evidence="1">
    <location>
        <begin position="18"/>
        <end position="856"/>
    </location>
</feature>
<proteinExistence type="predicted"/>
<dbReference type="Proteomes" id="UP000245678">
    <property type="component" value="Unassembled WGS sequence"/>
</dbReference>
<dbReference type="InterPro" id="IPR041700">
    <property type="entry name" value="OMP_b-brl_3"/>
</dbReference>
<comment type="caution">
    <text evidence="3">The sequence shown here is derived from an EMBL/GenBank/DDBJ whole genome shotgun (WGS) entry which is preliminary data.</text>
</comment>
<dbReference type="SUPFAM" id="SSF56935">
    <property type="entry name" value="Porins"/>
    <property type="match status" value="1"/>
</dbReference>
<accession>A0A316HBZ5</accession>
<evidence type="ECO:0000259" key="2">
    <source>
        <dbReference type="Pfam" id="PF14905"/>
    </source>
</evidence>